<reference evidence="3" key="1">
    <citation type="submission" date="2017-02" db="EMBL/GenBank/DDBJ databases">
        <authorList>
            <person name="Daims H."/>
        </authorList>
    </citation>
    <scope>NUCLEOTIDE SEQUENCE [LARGE SCALE GENOMIC DNA]</scope>
</reference>
<keyword evidence="1" id="KW-0732">Signal</keyword>
<sequence>MCNNLKSYLILGLAINALMFSSSTQAAIRWGSFDLKMNEIGVGVDGGKNKRLFVSLGSGFSTPKPYDAVLKYNRSNTHTFEVGGIKVKNGTTYHFDAIKYGATAPISVYDKMGKVDTYTLVFTNLPVIQITSVAAIQDINKVQGSFRLMSGEFKQDTGEIAMGIEYRGKTAQNYPKLPFGISLGTSSTLWKKSSDIKLLDLSKRSDWILDASYRDTSFSRNIVSHDIFRTIYPHNKGLPKGQTVIKGRLTEVILGTSYAGVYLLEEKIDRSLLDLKKITVPKVNGKEDWKKVDFKLSANSSVLYKSAFGDRVFFNTPPTLLKTNFSQEYPKLANVARWEPLKGLIDFVAKSDDDTFIENIEKRIDFDSVANWWLLVAATQATDNYNKNFFLAKNAGGKFFIVPWDHDATFGLWWNGAADPANTLVDASDNNLIKRLTQFPEIGFNEKLKVRWKELSGKNGAFDKAKLLARFNSYGSQLTQGGAKERNLLLWPKSVLAPAVANPQAGTSAYIGAFLDKRFSAMDAYIKSLPE</sequence>
<protein>
    <recommendedName>
        <fullName evidence="4">Spore coat protein CotH</fullName>
    </recommendedName>
</protein>
<evidence type="ECO:0008006" key="4">
    <source>
        <dbReference type="Google" id="ProtNLM"/>
    </source>
</evidence>
<dbReference type="AlphaFoldDB" id="A0A1R4H6R1"/>
<feature type="chain" id="PRO_5010192514" description="Spore coat protein CotH" evidence="1">
    <location>
        <begin position="27"/>
        <end position="531"/>
    </location>
</feature>
<accession>A0A1R4H6R1</accession>
<proteinExistence type="predicted"/>
<dbReference type="Proteomes" id="UP000195442">
    <property type="component" value="Unassembled WGS sequence"/>
</dbReference>
<dbReference type="EMBL" id="FUKJ01000162">
    <property type="protein sequence ID" value="SJM91943.1"/>
    <property type="molecule type" value="Genomic_DNA"/>
</dbReference>
<keyword evidence="3" id="KW-1185">Reference proteome</keyword>
<gene>
    <name evidence="2" type="ORF">CRENPOLYSF2_2440008</name>
</gene>
<feature type="signal peptide" evidence="1">
    <location>
        <begin position="1"/>
        <end position="26"/>
    </location>
</feature>
<evidence type="ECO:0000256" key="1">
    <source>
        <dbReference type="SAM" id="SignalP"/>
    </source>
</evidence>
<dbReference type="OrthoDB" id="3235126at2"/>
<evidence type="ECO:0000313" key="3">
    <source>
        <dbReference type="Proteomes" id="UP000195442"/>
    </source>
</evidence>
<dbReference type="InterPro" id="IPR014867">
    <property type="entry name" value="Spore_coat_CotH_CotH2/3/7"/>
</dbReference>
<evidence type="ECO:0000313" key="2">
    <source>
        <dbReference type="EMBL" id="SJM91943.1"/>
    </source>
</evidence>
<dbReference type="Pfam" id="PF08757">
    <property type="entry name" value="CotH"/>
    <property type="match status" value="1"/>
</dbReference>
<organism evidence="2 3">
    <name type="scientific">Crenothrix polyspora</name>
    <dbReference type="NCBI Taxonomy" id="360316"/>
    <lineage>
        <taxon>Bacteria</taxon>
        <taxon>Pseudomonadati</taxon>
        <taxon>Pseudomonadota</taxon>
        <taxon>Gammaproteobacteria</taxon>
        <taxon>Methylococcales</taxon>
        <taxon>Crenotrichaceae</taxon>
        <taxon>Crenothrix</taxon>
    </lineage>
</organism>
<name>A0A1R4H6R1_9GAMM</name>
<dbReference type="RefSeq" id="WP_087146754.1">
    <property type="nucleotide sequence ID" value="NZ_FUKJ01000162.1"/>
</dbReference>